<name>A0A7S3BUY4_9VIRI</name>
<comment type="similarity">
    <text evidence="2">Belongs to the glycosyltransferase 47 family.</text>
</comment>
<dbReference type="EMBL" id="HBHY01016311">
    <property type="protein sequence ID" value="CAE0145850.1"/>
    <property type="molecule type" value="Transcribed_RNA"/>
</dbReference>
<feature type="signal peptide" evidence="4">
    <location>
        <begin position="1"/>
        <end position="37"/>
    </location>
</feature>
<sequence>MGRRALGRQARSGPARTLSALYVALLAASVAPRGAQSEEFLRYVNLSAEERRTALAPAPTAHGRFGGAAGFADVAKFEAPPPGLTVHVYDLPNEFEKDVLRKHKECRSYQWAAEVKIPEAFRTLPKAARAEDAEFYLVPFPVKCYNNYVARQNHSKVNDAYVRLIKWVRSSFTYFDRSGGADHIFIFPSGAGPMLFNDYAKYVNQSIFLLAEGDRTKTTTNAFKDIIVPGYSKLPNSPWREPSERTLLASFRGNMVHNINLSGNGTKVKVPSQLRTALEQEMRAKEDVVFSSAKLPDKKKYAKEILDSKFLLCPRGITPWTRRVFDGLYGGAVPVLVSDHVELPFEAFIDWAAFSVKVSEEYAMRPGEFYAKLAELAKSKTYERKLRALYEARGLLSWAKDGGVINGVLWELERRKRRFKHGSARTWER</sequence>
<keyword evidence="4" id="KW-0732">Signal</keyword>
<dbReference type="Pfam" id="PF03016">
    <property type="entry name" value="Exostosin_GT47"/>
    <property type="match status" value="1"/>
</dbReference>
<evidence type="ECO:0000256" key="2">
    <source>
        <dbReference type="ARBA" id="ARBA00010271"/>
    </source>
</evidence>
<proteinExistence type="inferred from homology"/>
<dbReference type="InterPro" id="IPR040911">
    <property type="entry name" value="Exostosin_GT47"/>
</dbReference>
<feature type="chain" id="PRO_5031242605" description="Exostosin GT47 domain-containing protein" evidence="4">
    <location>
        <begin position="38"/>
        <end position="429"/>
    </location>
</feature>
<gene>
    <name evidence="6" type="ORF">PSIN1315_LOCUS10565</name>
</gene>
<feature type="domain" description="Exostosin GT47" evidence="5">
    <location>
        <begin position="82"/>
        <end position="367"/>
    </location>
</feature>
<keyword evidence="3" id="KW-0333">Golgi apparatus</keyword>
<evidence type="ECO:0000256" key="3">
    <source>
        <dbReference type="ARBA" id="ARBA00023034"/>
    </source>
</evidence>
<accession>A0A7S3BUY4</accession>
<reference evidence="6" key="1">
    <citation type="submission" date="2021-01" db="EMBL/GenBank/DDBJ databases">
        <authorList>
            <person name="Corre E."/>
            <person name="Pelletier E."/>
            <person name="Niang G."/>
            <person name="Scheremetjew M."/>
            <person name="Finn R."/>
            <person name="Kale V."/>
            <person name="Holt S."/>
            <person name="Cochrane G."/>
            <person name="Meng A."/>
            <person name="Brown T."/>
            <person name="Cohen L."/>
        </authorList>
    </citation>
    <scope>NUCLEOTIDE SEQUENCE</scope>
    <source>
        <strain evidence="6">RCC927</strain>
    </source>
</reference>
<dbReference type="PANTHER" id="PTHR11062:SF281">
    <property type="entry name" value="EXOSTOSIN-LIKE 2"/>
    <property type="match status" value="1"/>
</dbReference>
<evidence type="ECO:0000256" key="1">
    <source>
        <dbReference type="ARBA" id="ARBA00004323"/>
    </source>
</evidence>
<protein>
    <recommendedName>
        <fullName evidence="5">Exostosin GT47 domain-containing protein</fullName>
    </recommendedName>
</protein>
<dbReference type="InterPro" id="IPR004263">
    <property type="entry name" value="Exostosin"/>
</dbReference>
<organism evidence="6">
    <name type="scientific">Prasinoderma singulare</name>
    <dbReference type="NCBI Taxonomy" id="676789"/>
    <lineage>
        <taxon>Eukaryota</taxon>
        <taxon>Viridiplantae</taxon>
        <taxon>Prasinodermophyta</taxon>
        <taxon>Prasinodermophyceae</taxon>
        <taxon>Prasinodermales</taxon>
        <taxon>Prasinodermaceae</taxon>
        <taxon>Prasinoderma</taxon>
    </lineage>
</organism>
<comment type="subcellular location">
    <subcellularLocation>
        <location evidence="1">Golgi apparatus membrane</location>
        <topology evidence="1">Single-pass type II membrane protein</topology>
    </subcellularLocation>
</comment>
<evidence type="ECO:0000256" key="4">
    <source>
        <dbReference type="SAM" id="SignalP"/>
    </source>
</evidence>
<evidence type="ECO:0000313" key="6">
    <source>
        <dbReference type="EMBL" id="CAE0145850.1"/>
    </source>
</evidence>
<dbReference type="GO" id="GO:0000139">
    <property type="term" value="C:Golgi membrane"/>
    <property type="evidence" value="ECO:0007669"/>
    <property type="project" value="UniProtKB-SubCell"/>
</dbReference>
<dbReference type="PANTHER" id="PTHR11062">
    <property type="entry name" value="EXOSTOSIN HEPARAN SULFATE GLYCOSYLTRANSFERASE -RELATED"/>
    <property type="match status" value="1"/>
</dbReference>
<dbReference type="AlphaFoldDB" id="A0A7S3BUY4"/>
<dbReference type="GO" id="GO:0016757">
    <property type="term" value="F:glycosyltransferase activity"/>
    <property type="evidence" value="ECO:0007669"/>
    <property type="project" value="InterPro"/>
</dbReference>
<evidence type="ECO:0000259" key="5">
    <source>
        <dbReference type="Pfam" id="PF03016"/>
    </source>
</evidence>